<sequence length="34" mass="4033">MKFHTNILVTGIKEVPKLYLLYMPAKNQKEIKEN</sequence>
<accession>A0A0A9G1C8</accession>
<dbReference type="AlphaFoldDB" id="A0A0A9G1C8"/>
<evidence type="ECO:0000313" key="1">
    <source>
        <dbReference type="EMBL" id="JAE17274.1"/>
    </source>
</evidence>
<dbReference type="EMBL" id="GBRH01180622">
    <property type="protein sequence ID" value="JAE17274.1"/>
    <property type="molecule type" value="Transcribed_RNA"/>
</dbReference>
<proteinExistence type="predicted"/>
<reference evidence="1" key="1">
    <citation type="submission" date="2014-09" db="EMBL/GenBank/DDBJ databases">
        <authorList>
            <person name="Magalhaes I.L.F."/>
            <person name="Oliveira U."/>
            <person name="Santos F.R."/>
            <person name="Vidigal T.H.D.A."/>
            <person name="Brescovit A.D."/>
            <person name="Santos A.J."/>
        </authorList>
    </citation>
    <scope>NUCLEOTIDE SEQUENCE</scope>
    <source>
        <tissue evidence="1">Shoot tissue taken approximately 20 cm above the soil surface</tissue>
    </source>
</reference>
<reference evidence="1" key="2">
    <citation type="journal article" date="2015" name="Data Brief">
        <title>Shoot transcriptome of the giant reed, Arundo donax.</title>
        <authorList>
            <person name="Barrero R.A."/>
            <person name="Guerrero F.D."/>
            <person name="Moolhuijzen P."/>
            <person name="Goolsby J.A."/>
            <person name="Tidwell J."/>
            <person name="Bellgard S.E."/>
            <person name="Bellgard M.I."/>
        </authorList>
    </citation>
    <scope>NUCLEOTIDE SEQUENCE</scope>
    <source>
        <tissue evidence="1">Shoot tissue taken approximately 20 cm above the soil surface</tissue>
    </source>
</reference>
<organism evidence="1">
    <name type="scientific">Arundo donax</name>
    <name type="common">Giant reed</name>
    <name type="synonym">Donax arundinaceus</name>
    <dbReference type="NCBI Taxonomy" id="35708"/>
    <lineage>
        <taxon>Eukaryota</taxon>
        <taxon>Viridiplantae</taxon>
        <taxon>Streptophyta</taxon>
        <taxon>Embryophyta</taxon>
        <taxon>Tracheophyta</taxon>
        <taxon>Spermatophyta</taxon>
        <taxon>Magnoliopsida</taxon>
        <taxon>Liliopsida</taxon>
        <taxon>Poales</taxon>
        <taxon>Poaceae</taxon>
        <taxon>PACMAD clade</taxon>
        <taxon>Arundinoideae</taxon>
        <taxon>Arundineae</taxon>
        <taxon>Arundo</taxon>
    </lineage>
</organism>
<protein>
    <submittedName>
        <fullName evidence="1">Uncharacterized protein</fullName>
    </submittedName>
</protein>
<name>A0A0A9G1C8_ARUDO</name>